<dbReference type="OrthoDB" id="2444892at2759"/>
<protein>
    <submittedName>
        <fullName evidence="1">1311_t:CDS:1</fullName>
    </submittedName>
</protein>
<sequence>ASTTTLPSINTSTALSSRYTLMTPPGNAFIALPSHYTFTTPPHNALPPLSQNIFKHFLDIYETKCVFMSLHEKYQKTKPKTTTSLEYGIIDLNDRIILKALRQSVISHFEAKMQEYKPKKALFTEVIRILKTFNVTSLEDLGKAFDDIKINYNNLNYDIIYLYHLFKKFNLVNKHVTSSFFNYGLRDSRRDNNVFENDKGCYQNVVLPFIQNLYKKYQTLLMKEADYYLDNNNT</sequence>
<accession>A0A9N9P2T2</accession>
<evidence type="ECO:0000313" key="2">
    <source>
        <dbReference type="Proteomes" id="UP000789759"/>
    </source>
</evidence>
<comment type="caution">
    <text evidence="1">The sequence shown here is derived from an EMBL/GenBank/DDBJ whole genome shotgun (WGS) entry which is preliminary data.</text>
</comment>
<evidence type="ECO:0000313" key="1">
    <source>
        <dbReference type="EMBL" id="CAG8786601.1"/>
    </source>
</evidence>
<proteinExistence type="predicted"/>
<feature type="non-terminal residue" evidence="1">
    <location>
        <position position="234"/>
    </location>
</feature>
<dbReference type="EMBL" id="CAJVQA010025610">
    <property type="protein sequence ID" value="CAG8786601.1"/>
    <property type="molecule type" value="Genomic_DNA"/>
</dbReference>
<reference evidence="1" key="1">
    <citation type="submission" date="2021-06" db="EMBL/GenBank/DDBJ databases">
        <authorList>
            <person name="Kallberg Y."/>
            <person name="Tangrot J."/>
            <person name="Rosling A."/>
        </authorList>
    </citation>
    <scope>NUCLEOTIDE SEQUENCE</scope>
    <source>
        <strain evidence="1">FL966</strain>
    </source>
</reference>
<dbReference type="AlphaFoldDB" id="A0A9N9P2T2"/>
<gene>
    <name evidence="1" type="ORF">CPELLU_LOCUS16724</name>
</gene>
<keyword evidence="2" id="KW-1185">Reference proteome</keyword>
<dbReference type="Proteomes" id="UP000789759">
    <property type="component" value="Unassembled WGS sequence"/>
</dbReference>
<name>A0A9N9P2T2_9GLOM</name>
<organism evidence="1 2">
    <name type="scientific">Cetraspora pellucida</name>
    <dbReference type="NCBI Taxonomy" id="1433469"/>
    <lineage>
        <taxon>Eukaryota</taxon>
        <taxon>Fungi</taxon>
        <taxon>Fungi incertae sedis</taxon>
        <taxon>Mucoromycota</taxon>
        <taxon>Glomeromycotina</taxon>
        <taxon>Glomeromycetes</taxon>
        <taxon>Diversisporales</taxon>
        <taxon>Gigasporaceae</taxon>
        <taxon>Cetraspora</taxon>
    </lineage>
</organism>